<accession>A0A9J7CT75</accession>
<evidence type="ECO:0000313" key="5">
    <source>
        <dbReference type="Proteomes" id="UP001652621"/>
    </source>
</evidence>
<protein>
    <recommendedName>
        <fullName evidence="2">Cysteine-rich DPF motif domain-containing protein 1</fullName>
    </recommendedName>
</protein>
<dbReference type="GeneID" id="101897577"/>
<keyword evidence="5" id="KW-1185">Reference proteome</keyword>
<dbReference type="Proteomes" id="UP001652621">
    <property type="component" value="Unplaced"/>
</dbReference>
<evidence type="ECO:0000256" key="2">
    <source>
        <dbReference type="ARBA" id="ARBA00014801"/>
    </source>
</evidence>
<evidence type="ECO:0000259" key="4">
    <source>
        <dbReference type="Pfam" id="PF10170"/>
    </source>
</evidence>
<dbReference type="Pfam" id="PF10170">
    <property type="entry name" value="C6_DPF"/>
    <property type="match status" value="1"/>
</dbReference>
<dbReference type="eggNOG" id="KOG4543">
    <property type="taxonomic scope" value="Eukaryota"/>
</dbReference>
<dbReference type="STRING" id="7370.A0A1I8MNU4"/>
<dbReference type="InterPro" id="IPR018785">
    <property type="entry name" value="CDPF1_dom"/>
</dbReference>
<organism evidence="5 6">
    <name type="scientific">Musca domestica</name>
    <name type="common">House fly</name>
    <dbReference type="NCBI Taxonomy" id="7370"/>
    <lineage>
        <taxon>Eukaryota</taxon>
        <taxon>Metazoa</taxon>
        <taxon>Ecdysozoa</taxon>
        <taxon>Arthropoda</taxon>
        <taxon>Hexapoda</taxon>
        <taxon>Insecta</taxon>
        <taxon>Pterygota</taxon>
        <taxon>Neoptera</taxon>
        <taxon>Endopterygota</taxon>
        <taxon>Diptera</taxon>
        <taxon>Brachycera</taxon>
        <taxon>Muscomorpha</taxon>
        <taxon>Muscoidea</taxon>
        <taxon>Muscidae</taxon>
        <taxon>Musca</taxon>
    </lineage>
</organism>
<gene>
    <name evidence="6" type="primary">LOC101897577</name>
</gene>
<reference evidence="6" key="1">
    <citation type="submission" date="2025-08" db="UniProtKB">
        <authorList>
            <consortium name="RefSeq"/>
        </authorList>
    </citation>
    <scope>IDENTIFICATION</scope>
    <source>
        <strain evidence="6">Aabys</strain>
        <tissue evidence="6">Whole body</tissue>
    </source>
</reference>
<feature type="region of interest" description="Disordered" evidence="3">
    <location>
        <begin position="1"/>
        <end position="41"/>
    </location>
</feature>
<dbReference type="OrthoDB" id="191995at2759"/>
<sequence>MPQDNQEIPPATMVAENNPGVAKTKDAEDTTKSKDETKESTTDDERVTFHCKLCGLHERVHYLGRDPPFVYGLEFCEPTYIMRDPFQPPIPKWKSKPEYFIAIGAYCIRCNEMVCKDNACSFYFKNTYCLTCTKIVANTFPMDIQVKLKKQLSMVH</sequence>
<dbReference type="PANTHER" id="PTHR31849">
    <property type="entry name" value="CYSTEINE-RICH PDF MOTIF DOMAIN-CONTAINING PROTEIN 1"/>
    <property type="match status" value="1"/>
</dbReference>
<dbReference type="RefSeq" id="XP_005183989.2">
    <property type="nucleotide sequence ID" value="XM_005183932.4"/>
</dbReference>
<dbReference type="VEuPathDB" id="VectorBase:MDOMA2_004180"/>
<dbReference type="PRINTS" id="PR01995">
    <property type="entry name" value="UPF0595"/>
</dbReference>
<feature type="compositionally biased region" description="Basic and acidic residues" evidence="3">
    <location>
        <begin position="23"/>
        <end position="41"/>
    </location>
</feature>
<comment type="similarity">
    <text evidence="1">Belongs to the CDPF1 family.</text>
</comment>
<dbReference type="InterPro" id="IPR042426">
    <property type="entry name" value="CDPF1"/>
</dbReference>
<name>A0A9J7CT75_MUSDO</name>
<feature type="domain" description="Cysteine-rich DPF motif" evidence="4">
    <location>
        <begin position="49"/>
        <end position="148"/>
    </location>
</feature>
<evidence type="ECO:0000256" key="3">
    <source>
        <dbReference type="SAM" id="MobiDB-lite"/>
    </source>
</evidence>
<proteinExistence type="inferred from homology"/>
<evidence type="ECO:0000313" key="6">
    <source>
        <dbReference type="RefSeq" id="XP_005183989.2"/>
    </source>
</evidence>
<dbReference type="VEuPathDB" id="VectorBase:MDOA006930"/>
<dbReference type="PANTHER" id="PTHR31849:SF1">
    <property type="entry name" value="CYSTEINE-RICH DPF MOTIF DOMAIN-CONTAINING PROTEIN 1"/>
    <property type="match status" value="1"/>
</dbReference>
<evidence type="ECO:0000256" key="1">
    <source>
        <dbReference type="ARBA" id="ARBA00007917"/>
    </source>
</evidence>